<dbReference type="AlphaFoldDB" id="A0A0F8ZQ80"/>
<dbReference type="EMBL" id="LAZR01059071">
    <property type="protein sequence ID" value="KKK68569.1"/>
    <property type="molecule type" value="Genomic_DNA"/>
</dbReference>
<sequence length="376" mass="40125">GKAIKGRTVVNPFRERVQDFYRMQGGGLQQIQPQAITAESPMDLGAGSLYTSNVIVPGETAPRTIMPASVMVGATPFSPGEAISYQHSRFGKGISAAGFQKPIHKSLELDREGGYMDLYNMRFEMEKGFIGSVIPAGQRAKVGTMYRGEEETPLYLDAAKSPLVVKSAQINLAAAMSQDMQPLGRTNIRGAQSIDPLAEMLREQVGGTGWTVGTGSRASDPLSMMIQTTQVTELAAKGSGLKAGIGYHGGEAQSHIRTQGGGFLPVDMFTGELKAVEPFMRDVFGTFSNPMQQEMLAQMDPTLARTFGETYNVPGSPTDQPVDWAGLASTAGMTPGELGAGLGRAFYNAPEEQQAINAARFGIARTAEDQMVDVSV</sequence>
<evidence type="ECO:0000313" key="1">
    <source>
        <dbReference type="EMBL" id="KKK68569.1"/>
    </source>
</evidence>
<name>A0A0F8ZQ80_9ZZZZ</name>
<gene>
    <name evidence="1" type="ORF">LCGC14_2942740</name>
</gene>
<reference evidence="1" key="1">
    <citation type="journal article" date="2015" name="Nature">
        <title>Complex archaea that bridge the gap between prokaryotes and eukaryotes.</title>
        <authorList>
            <person name="Spang A."/>
            <person name="Saw J.H."/>
            <person name="Jorgensen S.L."/>
            <person name="Zaremba-Niedzwiedzka K."/>
            <person name="Martijn J."/>
            <person name="Lind A.E."/>
            <person name="van Eijk R."/>
            <person name="Schleper C."/>
            <person name="Guy L."/>
            <person name="Ettema T.J."/>
        </authorList>
    </citation>
    <scope>NUCLEOTIDE SEQUENCE</scope>
</reference>
<feature type="non-terminal residue" evidence="1">
    <location>
        <position position="376"/>
    </location>
</feature>
<accession>A0A0F8ZQ80</accession>
<proteinExistence type="predicted"/>
<organism evidence="1">
    <name type="scientific">marine sediment metagenome</name>
    <dbReference type="NCBI Taxonomy" id="412755"/>
    <lineage>
        <taxon>unclassified sequences</taxon>
        <taxon>metagenomes</taxon>
        <taxon>ecological metagenomes</taxon>
    </lineage>
</organism>
<protein>
    <submittedName>
        <fullName evidence="1">Uncharacterized protein</fullName>
    </submittedName>
</protein>
<comment type="caution">
    <text evidence="1">The sequence shown here is derived from an EMBL/GenBank/DDBJ whole genome shotgun (WGS) entry which is preliminary data.</text>
</comment>
<feature type="non-terminal residue" evidence="1">
    <location>
        <position position="1"/>
    </location>
</feature>